<name>A0A7Z7M044_9FLAO</name>
<protein>
    <submittedName>
        <fullName evidence="1">Uncharacterized protein</fullName>
    </submittedName>
</protein>
<dbReference type="Proteomes" id="UP000254876">
    <property type="component" value="Unassembled WGS sequence"/>
</dbReference>
<proteinExistence type="predicted"/>
<dbReference type="AlphaFoldDB" id="A0A7Z7M044"/>
<organism evidence="1 2">
    <name type="scientific">Elizabethkingia anophelis</name>
    <dbReference type="NCBI Taxonomy" id="1117645"/>
    <lineage>
        <taxon>Bacteria</taxon>
        <taxon>Pseudomonadati</taxon>
        <taxon>Bacteroidota</taxon>
        <taxon>Flavobacteriia</taxon>
        <taxon>Flavobacteriales</taxon>
        <taxon>Weeksellaceae</taxon>
        <taxon>Elizabethkingia</taxon>
    </lineage>
</organism>
<dbReference type="EMBL" id="UFYD01000001">
    <property type="protein sequence ID" value="STD13910.1"/>
    <property type="molecule type" value="Genomic_DNA"/>
</dbReference>
<evidence type="ECO:0000313" key="1">
    <source>
        <dbReference type="EMBL" id="STD13910.1"/>
    </source>
</evidence>
<evidence type="ECO:0000313" key="2">
    <source>
        <dbReference type="Proteomes" id="UP000254876"/>
    </source>
</evidence>
<accession>A0A7Z7M044</accession>
<reference evidence="1 2" key="1">
    <citation type="submission" date="2018-06" db="EMBL/GenBank/DDBJ databases">
        <authorList>
            <consortium name="Pathogen Informatics"/>
            <person name="Doyle S."/>
        </authorList>
    </citation>
    <scope>NUCLEOTIDE SEQUENCE [LARGE SCALE GENOMIC DNA]</scope>
    <source>
        <strain evidence="1 2">NCTC10588</strain>
    </source>
</reference>
<sequence length="35" mass="4174">MIFLAKNLLNTTTIYSEVTIKYIFNKNNIRKIEIL</sequence>
<gene>
    <name evidence="1" type="ORF">NCTC10588_03862</name>
</gene>
<comment type="caution">
    <text evidence="1">The sequence shown here is derived from an EMBL/GenBank/DDBJ whole genome shotgun (WGS) entry which is preliminary data.</text>
</comment>